<dbReference type="OrthoDB" id="9759819at2"/>
<evidence type="ECO:0000259" key="1">
    <source>
        <dbReference type="PROSITE" id="PS51192"/>
    </source>
</evidence>
<dbReference type="AlphaFoldDB" id="A0A4Z0Q0L9"/>
<dbReference type="PROSITE" id="PS51194">
    <property type="entry name" value="HELICASE_CTER"/>
    <property type="match status" value="1"/>
</dbReference>
<dbReference type="Pfam" id="PF04851">
    <property type="entry name" value="ResIII"/>
    <property type="match status" value="1"/>
</dbReference>
<dbReference type="CDD" id="cd18785">
    <property type="entry name" value="SF2_C"/>
    <property type="match status" value="1"/>
</dbReference>
<dbReference type="SMART" id="SM00487">
    <property type="entry name" value="DEXDc"/>
    <property type="match status" value="1"/>
</dbReference>
<dbReference type="CDD" id="cd17926">
    <property type="entry name" value="DEXHc_RE"/>
    <property type="match status" value="1"/>
</dbReference>
<feature type="domain" description="Helicase C-terminal" evidence="2">
    <location>
        <begin position="349"/>
        <end position="508"/>
    </location>
</feature>
<comment type="caution">
    <text evidence="3">The sequence shown here is derived from an EMBL/GenBank/DDBJ whole genome shotgun (WGS) entry which is preliminary data.</text>
</comment>
<dbReference type="GO" id="GO:0016787">
    <property type="term" value="F:hydrolase activity"/>
    <property type="evidence" value="ECO:0007669"/>
    <property type="project" value="InterPro"/>
</dbReference>
<dbReference type="RefSeq" id="WP_135398601.1">
    <property type="nucleotide sequence ID" value="NZ_SRMB01000006.1"/>
</dbReference>
<keyword evidence="3" id="KW-0067">ATP-binding</keyword>
<keyword evidence="4" id="KW-1185">Reference proteome</keyword>
<keyword evidence="3" id="KW-0378">Hydrolase</keyword>
<dbReference type="GO" id="GO:0005524">
    <property type="term" value="F:ATP binding"/>
    <property type="evidence" value="ECO:0007669"/>
    <property type="project" value="InterPro"/>
</dbReference>
<dbReference type="GO" id="GO:0004386">
    <property type="term" value="F:helicase activity"/>
    <property type="evidence" value="ECO:0007669"/>
    <property type="project" value="UniProtKB-KW"/>
</dbReference>
<feature type="domain" description="Helicase ATP-binding" evidence="1">
    <location>
        <begin position="154"/>
        <end position="325"/>
    </location>
</feature>
<name>A0A4Z0Q0L9_9BACT</name>
<dbReference type="InterPro" id="IPR001650">
    <property type="entry name" value="Helicase_C-like"/>
</dbReference>
<organism evidence="3 4">
    <name type="scientific">Hymenobacter metallicola</name>
    <dbReference type="NCBI Taxonomy" id="2563114"/>
    <lineage>
        <taxon>Bacteria</taxon>
        <taxon>Pseudomonadati</taxon>
        <taxon>Bacteroidota</taxon>
        <taxon>Cytophagia</taxon>
        <taxon>Cytophagales</taxon>
        <taxon>Hymenobacteraceae</taxon>
        <taxon>Hymenobacter</taxon>
    </lineage>
</organism>
<dbReference type="InterPro" id="IPR006935">
    <property type="entry name" value="Helicase/UvrB_N"/>
</dbReference>
<evidence type="ECO:0000313" key="4">
    <source>
        <dbReference type="Proteomes" id="UP000298471"/>
    </source>
</evidence>
<dbReference type="GO" id="GO:0005829">
    <property type="term" value="C:cytosol"/>
    <property type="evidence" value="ECO:0007669"/>
    <property type="project" value="TreeGrafter"/>
</dbReference>
<dbReference type="Pfam" id="PF00271">
    <property type="entry name" value="Helicase_C"/>
    <property type="match status" value="1"/>
</dbReference>
<dbReference type="SMART" id="SM00490">
    <property type="entry name" value="HELICc"/>
    <property type="match status" value="1"/>
</dbReference>
<keyword evidence="3" id="KW-0547">Nucleotide-binding</keyword>
<evidence type="ECO:0000259" key="2">
    <source>
        <dbReference type="PROSITE" id="PS51194"/>
    </source>
</evidence>
<dbReference type="InterPro" id="IPR014001">
    <property type="entry name" value="Helicase_ATP-bd"/>
</dbReference>
<dbReference type="InterPro" id="IPR050742">
    <property type="entry name" value="Helicase_Restrict-Modif_Enz"/>
</dbReference>
<protein>
    <submittedName>
        <fullName evidence="3">DEAD/DEAH box helicase</fullName>
    </submittedName>
</protein>
<gene>
    <name evidence="3" type="ORF">E5K02_23520</name>
</gene>
<dbReference type="EMBL" id="SRMB01000006">
    <property type="protein sequence ID" value="TGE22703.1"/>
    <property type="molecule type" value="Genomic_DNA"/>
</dbReference>
<dbReference type="SUPFAM" id="SSF52540">
    <property type="entry name" value="P-loop containing nucleoside triphosphate hydrolases"/>
    <property type="match status" value="1"/>
</dbReference>
<dbReference type="InterPro" id="IPR027417">
    <property type="entry name" value="P-loop_NTPase"/>
</dbReference>
<dbReference type="GO" id="GO:0003677">
    <property type="term" value="F:DNA binding"/>
    <property type="evidence" value="ECO:0007669"/>
    <property type="project" value="InterPro"/>
</dbReference>
<dbReference type="PANTHER" id="PTHR47396">
    <property type="entry name" value="TYPE I RESTRICTION ENZYME ECOKI R PROTEIN"/>
    <property type="match status" value="1"/>
</dbReference>
<evidence type="ECO:0000313" key="3">
    <source>
        <dbReference type="EMBL" id="TGE22703.1"/>
    </source>
</evidence>
<dbReference type="PROSITE" id="PS51192">
    <property type="entry name" value="HELICASE_ATP_BIND_1"/>
    <property type="match status" value="1"/>
</dbReference>
<proteinExistence type="predicted"/>
<keyword evidence="3" id="KW-0347">Helicase</keyword>
<dbReference type="Gene3D" id="3.40.50.300">
    <property type="entry name" value="P-loop containing nucleotide triphosphate hydrolases"/>
    <property type="match status" value="2"/>
</dbReference>
<dbReference type="PANTHER" id="PTHR47396:SF1">
    <property type="entry name" value="ATP-DEPENDENT HELICASE IRC3-RELATED"/>
    <property type="match status" value="1"/>
</dbReference>
<dbReference type="Proteomes" id="UP000298471">
    <property type="component" value="Unassembled WGS sequence"/>
</dbReference>
<reference evidence="3 4" key="1">
    <citation type="submission" date="2019-04" db="EMBL/GenBank/DDBJ databases">
        <authorList>
            <person name="Feng G."/>
            <person name="Zhang J."/>
            <person name="Zhu H."/>
        </authorList>
    </citation>
    <scope>NUCLEOTIDE SEQUENCE [LARGE SCALE GENOMIC DNA]</scope>
    <source>
        <strain evidence="3 4">9PBR-1</strain>
    </source>
</reference>
<accession>A0A4Z0Q0L9</accession>
<sequence>MPSQNLYLPPQYRVQASAHGAIVEQLEHPGLVIQEASPIPATLDGVRGYQFNLPSGEPVFVTKRRFALTESGWHVLLADDGLFPASTEEAQRTRARWMTPVPLPLPATDEHARHVRRSWTGRVSIVEEQENEETQEILSGLRSPQVGALYAALAHWKTSEEPATIVMPTGTGKTETMLTAFVHQRCERLLVVVPSDALRTQIGHKFVSMGLLRQLGILAAESLYPVTARLTKSLQIEQQVDEVFIPCNVVITTMDILHRCAEPALQRMVDHCSHVFIDEAHHISAPTWTQVKQAFAVRRILQFTATPFRNDRKHVEGKIIFNYPLAKAQQEEYFKLIRFQHIWEFNPEAADQAIAQIAVETLAADAADGHEHLIMARTNKVERAKQVIKYYEAYPGLNPVLIHSDLPDKTKKACINDLRTGRSKVVVCVNMLGEGFDLPELKIAAIHDPHKSLAITLQFTGRFTRFKRTLGDAMVIVNLADAEVQAEIRELFAEDADWNVLLRQLSGATTGRQEDLSEFFRGFEPLPKFYSLQNVTPKMSTVVYATPAEAWRLEALDELFKPEQRLDPPSINAQRNVVAVVTKQSESVEWGTTRELRDTVWDLHLLYWNADQRLLYINSTVRGTMHEELAKALFGPTVVMKRGNDVFRILHGITRLALTNLGLSHIIGGAVRFTMHMGSDVFQGLSQASQTGKGKSNTFGYGYRDAKQVTAGCSVKGKIWAYRTAGTVLQWVEWCDEVGEKILDETINAEEIFKHLVKSEPLEQRPEAVPLGMEWSDSVLARPEHTVEFTINGISFPLYEVGLRVLTLDDYNPIRFELFSDGHSAVYEMVFVDKRASYQPISGAVSVLSGRKSYSLTDWLEKEPPTFFFHDRSMIQYNTLLKIEPDHLPYDTDKIVDWDWTGVNLKLESQGLARSSNTIQYRVIQELKKAGYDVIFDDDDSYEAADVVAIRATLDKIRIELYHCKFSQETTPGARIKDLYEVCGQAQKSVHWYHDPVQLFKHLQLREGNRAKQGKASRFDIGTVAKLKELEKRARVLPVEMAVYIVQPGLSKAQVSEDQLDLLAVTELYLMETYQLPFTVICSA</sequence>